<reference evidence="1" key="1">
    <citation type="submission" date="2023-01" db="EMBL/GenBank/DDBJ databases">
        <title>Genome assembly of the deep-sea coral Lophelia pertusa.</title>
        <authorList>
            <person name="Herrera S."/>
            <person name="Cordes E."/>
        </authorList>
    </citation>
    <scope>NUCLEOTIDE SEQUENCE</scope>
    <source>
        <strain evidence="1">USNM1676648</strain>
        <tissue evidence="1">Polyp</tissue>
    </source>
</reference>
<organism evidence="1 2">
    <name type="scientific">Desmophyllum pertusum</name>
    <dbReference type="NCBI Taxonomy" id="174260"/>
    <lineage>
        <taxon>Eukaryota</taxon>
        <taxon>Metazoa</taxon>
        <taxon>Cnidaria</taxon>
        <taxon>Anthozoa</taxon>
        <taxon>Hexacorallia</taxon>
        <taxon>Scleractinia</taxon>
        <taxon>Caryophylliina</taxon>
        <taxon>Caryophylliidae</taxon>
        <taxon>Desmophyllum</taxon>
    </lineage>
</organism>
<proteinExistence type="predicted"/>
<feature type="non-terminal residue" evidence="1">
    <location>
        <position position="1"/>
    </location>
</feature>
<name>A0A9X0CZA5_9CNID</name>
<dbReference type="PANTHER" id="PTHR13627:SF34">
    <property type="entry name" value="RIBITOL-5-PHOSPHATE TRANSFERASE"/>
    <property type="match status" value="1"/>
</dbReference>
<dbReference type="AlphaFoldDB" id="A0A9X0CZA5"/>
<dbReference type="EMBL" id="MU826350">
    <property type="protein sequence ID" value="KAJ7381462.1"/>
    <property type="molecule type" value="Genomic_DNA"/>
</dbReference>
<dbReference type="InterPro" id="IPR052613">
    <property type="entry name" value="LicD_transferase"/>
</dbReference>
<dbReference type="OrthoDB" id="5978275at2759"/>
<sequence length="526" mass="59305">LVSLYLFTSEEKRFELPPLKVKIAKNGDGTYSQTYNKTYNMTLQKICEKMCEKTTDKTNDKTTNDKADDKTKDVILKELNEIHLEMQKLLLFKQVPSLKLVERVGELVKRLDNKVQPASETAVGKNSTLDVCPEEYKGGKFGYPFYEKGWVITNCSNAKPLRSVISVLVNTVAYPKEDEKHIEKVLKGITETYPTVQVHLATRSNEVMEAAKKYNNIDVVKVDDVKVSKGWNTLMSKASTPYVLIARDVVHFTWLTQVERQIRVVSQTPNVAVAGGAYRNLSGHWKAGCVQTTLNNGIPGRLLSIKEWICNARSGALLPVCCLEEYADALTFFQRFIDAHNATFELDTGSALGGVKLNGLLPWDIDGDFAILSKDIEIFSKRETIEHFKSNGFSLSGYTPPKYNDKRGSLVNGYVMVNFNGFGIEVWGMWDVTNTQFLPPELQNRATFTKANIRGNWIDTVFSPGLFSRNRYGREILKHSESWRRVGLAHSYGDYVPGNFKPCDKPNHHACLQNFPADGDIPFKVV</sequence>
<accession>A0A9X0CZA5</accession>
<comment type="caution">
    <text evidence="1">The sequence shown here is derived from an EMBL/GenBank/DDBJ whole genome shotgun (WGS) entry which is preliminary data.</text>
</comment>
<evidence type="ECO:0000313" key="1">
    <source>
        <dbReference type="EMBL" id="KAJ7381462.1"/>
    </source>
</evidence>
<gene>
    <name evidence="1" type="ORF">OS493_001600</name>
</gene>
<dbReference type="Proteomes" id="UP001163046">
    <property type="component" value="Unassembled WGS sequence"/>
</dbReference>
<dbReference type="PANTHER" id="PTHR13627">
    <property type="entry name" value="FUKUTIN RELATED PROTEIN"/>
    <property type="match status" value="1"/>
</dbReference>
<protein>
    <submittedName>
        <fullName evidence="1">Uncharacterized protein</fullName>
    </submittedName>
</protein>
<evidence type="ECO:0000313" key="2">
    <source>
        <dbReference type="Proteomes" id="UP001163046"/>
    </source>
</evidence>
<keyword evidence="2" id="KW-1185">Reference proteome</keyword>